<reference evidence="9" key="1">
    <citation type="submission" date="2016-12" db="EMBL/GenBank/DDBJ databases">
        <title>Comparative genomics of four Isosphaeraceae planctomycetes: a common pool of plasmids and glycoside hydrolase genes.</title>
        <authorList>
            <person name="Ivanova A."/>
        </authorList>
    </citation>
    <scope>NUCLEOTIDE SEQUENCE [LARGE SCALE GENOMIC DNA]</scope>
    <source>
        <strain evidence="9">PX4</strain>
    </source>
</reference>
<dbReference type="UniPathway" id="UPA00286"/>
<evidence type="ECO:0000259" key="7">
    <source>
        <dbReference type="Pfam" id="PF16822"/>
    </source>
</evidence>
<gene>
    <name evidence="8" type="ORF">BSF38_01724</name>
</gene>
<protein>
    <submittedName>
        <fullName evidence="8">Acetyltransferase</fullName>
    </submittedName>
</protein>
<sequence>MPYEHRPKASGRRADLLLIVGFFSILVYPALSLVENPEELKARGVTEKRALTPRPPIWQFAAAPSKFVADFKSFFEDQFEGRGQLVTFNSLLRYNVFDVSTNASVLPGKHGAMFFAGEAVVPRHDFGHETARYRRVLPVTDRRLKRLQDLLESRRKWAESMGAKFVFVVAPDKSTTYSELLPEWLNPLDGPTFTDQLIDHLKATTNIEIVDLRPALEKAKQPGKPLFYLRDTHWNYEGALVGYHETTRWLKEKFPAITPFGPDDLVRKGERHQGDMTQMLHLGTRLSERSHQVLLKSPRSAIVPFEYDSTPVSSWAAPPITYKSHDARLPKALVYHDSFMLLLMPYLAENFDSSIFIRDQRVVTSTVKGYKPDVVIFECVERTLYYLAYITDDLLPTIEPAMIAENPIQSSSHVKK</sequence>
<keyword evidence="9" id="KW-1185">Reference proteome</keyword>
<evidence type="ECO:0000256" key="6">
    <source>
        <dbReference type="ARBA" id="ARBA00022841"/>
    </source>
</evidence>
<evidence type="ECO:0000256" key="1">
    <source>
        <dbReference type="ARBA" id="ARBA00004418"/>
    </source>
</evidence>
<dbReference type="STRING" id="1387353.BSF38_01724"/>
<comment type="subcellular location">
    <subcellularLocation>
        <location evidence="1">Periplasm</location>
    </subcellularLocation>
</comment>
<keyword evidence="3 8" id="KW-0808">Transferase</keyword>
<feature type="domain" description="AlgX/AlgJ SGNH hydrolase-like" evidence="7">
    <location>
        <begin position="141"/>
        <end position="284"/>
    </location>
</feature>
<dbReference type="Pfam" id="PF16822">
    <property type="entry name" value="ALGX"/>
    <property type="match status" value="1"/>
</dbReference>
<evidence type="ECO:0000256" key="4">
    <source>
        <dbReference type="ARBA" id="ARBA00022729"/>
    </source>
</evidence>
<dbReference type="OrthoDB" id="175771at2"/>
<organism evidence="8 9">
    <name type="scientific">Paludisphaera borealis</name>
    <dbReference type="NCBI Taxonomy" id="1387353"/>
    <lineage>
        <taxon>Bacteria</taxon>
        <taxon>Pseudomonadati</taxon>
        <taxon>Planctomycetota</taxon>
        <taxon>Planctomycetia</taxon>
        <taxon>Isosphaerales</taxon>
        <taxon>Isosphaeraceae</taxon>
        <taxon>Paludisphaera</taxon>
    </lineage>
</organism>
<dbReference type="GO" id="GO:0042597">
    <property type="term" value="C:periplasmic space"/>
    <property type="evidence" value="ECO:0007669"/>
    <property type="project" value="UniProtKB-SubCell"/>
</dbReference>
<keyword evidence="5" id="KW-0574">Periplasm</keyword>
<evidence type="ECO:0000256" key="2">
    <source>
        <dbReference type="ARBA" id="ARBA00005182"/>
    </source>
</evidence>
<accession>A0A1U7CMV8</accession>
<dbReference type="RefSeq" id="WP_076344766.1">
    <property type="nucleotide sequence ID" value="NZ_CP019082.1"/>
</dbReference>
<dbReference type="GO" id="GO:0042121">
    <property type="term" value="P:alginic acid biosynthetic process"/>
    <property type="evidence" value="ECO:0007669"/>
    <property type="project" value="UniProtKB-UniPathway"/>
</dbReference>
<dbReference type="InterPro" id="IPR031811">
    <property type="entry name" value="ALGX/ALGJ_SGNH-like"/>
</dbReference>
<evidence type="ECO:0000256" key="5">
    <source>
        <dbReference type="ARBA" id="ARBA00022764"/>
    </source>
</evidence>
<evidence type="ECO:0000313" key="8">
    <source>
        <dbReference type="EMBL" id="APW60257.1"/>
    </source>
</evidence>
<evidence type="ECO:0000256" key="3">
    <source>
        <dbReference type="ARBA" id="ARBA00022679"/>
    </source>
</evidence>
<comment type="pathway">
    <text evidence="2">Glycan biosynthesis; alginate biosynthesis.</text>
</comment>
<evidence type="ECO:0000313" key="9">
    <source>
        <dbReference type="Proteomes" id="UP000186309"/>
    </source>
</evidence>
<name>A0A1U7CMV8_9BACT</name>
<keyword evidence="6" id="KW-0016">Alginate biosynthesis</keyword>
<dbReference type="Proteomes" id="UP000186309">
    <property type="component" value="Chromosome"/>
</dbReference>
<proteinExistence type="predicted"/>
<keyword evidence="4" id="KW-0732">Signal</keyword>
<dbReference type="KEGG" id="pbor:BSF38_01724"/>
<dbReference type="GO" id="GO:0016740">
    <property type="term" value="F:transferase activity"/>
    <property type="evidence" value="ECO:0007669"/>
    <property type="project" value="UniProtKB-KW"/>
</dbReference>
<dbReference type="EMBL" id="CP019082">
    <property type="protein sequence ID" value="APW60257.1"/>
    <property type="molecule type" value="Genomic_DNA"/>
</dbReference>
<dbReference type="AlphaFoldDB" id="A0A1U7CMV8"/>